<evidence type="ECO:0000313" key="3">
    <source>
        <dbReference type="Proteomes" id="UP000290848"/>
    </source>
</evidence>
<dbReference type="EMBL" id="RXOC01000008">
    <property type="protein sequence ID" value="RXF69100.1"/>
    <property type="molecule type" value="Genomic_DNA"/>
</dbReference>
<keyword evidence="2" id="KW-0808">Transferase</keyword>
<dbReference type="Pfam" id="PF00535">
    <property type="entry name" value="Glycos_transf_2"/>
    <property type="match status" value="1"/>
</dbReference>
<proteinExistence type="predicted"/>
<reference evidence="2 3" key="1">
    <citation type="submission" date="2018-12" db="EMBL/GenBank/DDBJ databases">
        <title>The Draft Genome Sequence of the Soil Bacterium Pedobacter tournemirensis R1.</title>
        <authorList>
            <person name="He J."/>
        </authorList>
    </citation>
    <scope>NUCLEOTIDE SEQUENCE [LARGE SCALE GENOMIC DNA]</scope>
    <source>
        <strain evidence="2 3">R1</strain>
    </source>
</reference>
<comment type="caution">
    <text evidence="2">The sequence shown here is derived from an EMBL/GenBank/DDBJ whole genome shotgun (WGS) entry which is preliminary data.</text>
</comment>
<dbReference type="SUPFAM" id="SSF53448">
    <property type="entry name" value="Nucleotide-diphospho-sugar transferases"/>
    <property type="match status" value="1"/>
</dbReference>
<organism evidence="2 3">
    <name type="scientific">Arcticibacter tournemirensis</name>
    <dbReference type="NCBI Taxonomy" id="699437"/>
    <lineage>
        <taxon>Bacteria</taxon>
        <taxon>Pseudomonadati</taxon>
        <taxon>Bacteroidota</taxon>
        <taxon>Sphingobacteriia</taxon>
        <taxon>Sphingobacteriales</taxon>
        <taxon>Sphingobacteriaceae</taxon>
        <taxon>Arcticibacter</taxon>
    </lineage>
</organism>
<dbReference type="PANTHER" id="PTHR43685">
    <property type="entry name" value="GLYCOSYLTRANSFERASE"/>
    <property type="match status" value="1"/>
</dbReference>
<dbReference type="InterPro" id="IPR001173">
    <property type="entry name" value="Glyco_trans_2-like"/>
</dbReference>
<dbReference type="Gene3D" id="3.90.550.10">
    <property type="entry name" value="Spore Coat Polysaccharide Biosynthesis Protein SpsA, Chain A"/>
    <property type="match status" value="1"/>
</dbReference>
<evidence type="ECO:0000259" key="1">
    <source>
        <dbReference type="Pfam" id="PF00535"/>
    </source>
</evidence>
<protein>
    <submittedName>
        <fullName evidence="2">Glycosyltransferase</fullName>
    </submittedName>
</protein>
<dbReference type="CDD" id="cd06420">
    <property type="entry name" value="GT2_Chondriotin_Pol_N"/>
    <property type="match status" value="1"/>
</dbReference>
<name>A0A4Q0M7L4_9SPHI</name>
<evidence type="ECO:0000313" key="2">
    <source>
        <dbReference type="EMBL" id="RXF69100.1"/>
    </source>
</evidence>
<feature type="domain" description="Glycosyltransferase 2-like" evidence="1">
    <location>
        <begin position="8"/>
        <end position="186"/>
    </location>
</feature>
<accession>A0A4Q0M7L4</accession>
<dbReference type="PANTHER" id="PTHR43685:SF3">
    <property type="entry name" value="SLR2126 PROTEIN"/>
    <property type="match status" value="1"/>
</dbReference>
<dbReference type="InterPro" id="IPR050834">
    <property type="entry name" value="Glycosyltransf_2"/>
</dbReference>
<dbReference type="AlphaFoldDB" id="A0A4Q0M7L4"/>
<sequence length="277" mass="32074">MKRGIKTSLIISTYNWPEALNLCLLSVTRQSVLPDEVIIADDGSTFETAEFIEKIRLTFPVPLIHVWQEDEGFQLAKIRNKAIAHARYEYIIQIDGDLVLHKHFIKDHIELSKPGTFITGSRVLMNKSLSEKLLSTQVTSASVFSSGVKNHFNILRIKFLRDYFADRYKQKDMLYLRGCNMAFWRDDIIKVNGYNEEFKGWGKEDNEIAVRLINSGIKKRAIKFGGIVFHIYHSENCRAQSHENETRLANAIKHKITYCQRGINQYVQQQFSFQLPA</sequence>
<dbReference type="Proteomes" id="UP000290848">
    <property type="component" value="Unassembled WGS sequence"/>
</dbReference>
<dbReference type="InterPro" id="IPR029044">
    <property type="entry name" value="Nucleotide-diphossugar_trans"/>
</dbReference>
<dbReference type="GO" id="GO:0016740">
    <property type="term" value="F:transferase activity"/>
    <property type="evidence" value="ECO:0007669"/>
    <property type="project" value="UniProtKB-KW"/>
</dbReference>
<gene>
    <name evidence="2" type="ORF">EKH83_13170</name>
</gene>